<dbReference type="AlphaFoldDB" id="A0AAD2G9A3"/>
<comment type="caution">
    <text evidence="2">The sequence shown here is derived from an EMBL/GenBank/DDBJ whole genome shotgun (WGS) entry which is preliminary data.</text>
</comment>
<feature type="region of interest" description="Disordered" evidence="1">
    <location>
        <begin position="239"/>
        <end position="261"/>
    </location>
</feature>
<feature type="compositionally biased region" description="Low complexity" evidence="1">
    <location>
        <begin position="286"/>
        <end position="298"/>
    </location>
</feature>
<feature type="compositionally biased region" description="Low complexity" evidence="1">
    <location>
        <begin position="139"/>
        <end position="152"/>
    </location>
</feature>
<feature type="compositionally biased region" description="Low complexity" evidence="1">
    <location>
        <begin position="521"/>
        <end position="533"/>
    </location>
</feature>
<feature type="compositionally biased region" description="Pro residues" evidence="1">
    <location>
        <begin position="299"/>
        <end position="331"/>
    </location>
</feature>
<dbReference type="GO" id="GO:0005884">
    <property type="term" value="C:actin filament"/>
    <property type="evidence" value="ECO:0007669"/>
    <property type="project" value="TreeGrafter"/>
</dbReference>
<keyword evidence="3" id="KW-1185">Reference proteome</keyword>
<feature type="compositionally biased region" description="Polar residues" evidence="1">
    <location>
        <begin position="339"/>
        <end position="351"/>
    </location>
</feature>
<proteinExistence type="predicted"/>
<protein>
    <submittedName>
        <fullName evidence="2">Uncharacterized protein</fullName>
    </submittedName>
</protein>
<evidence type="ECO:0000313" key="3">
    <source>
        <dbReference type="Proteomes" id="UP001295423"/>
    </source>
</evidence>
<feature type="region of interest" description="Disordered" evidence="1">
    <location>
        <begin position="501"/>
        <end position="578"/>
    </location>
</feature>
<dbReference type="PANTHER" id="PTHR45691">
    <property type="entry name" value="PROTEIN DIAPHANOUS"/>
    <property type="match status" value="1"/>
</dbReference>
<gene>
    <name evidence="2" type="ORF">CYCCA115_LOCUS22307</name>
</gene>
<accession>A0AAD2G9A3</accession>
<feature type="region of interest" description="Disordered" evidence="1">
    <location>
        <begin position="278"/>
        <end position="429"/>
    </location>
</feature>
<dbReference type="InterPro" id="IPR051412">
    <property type="entry name" value="Formin_Homology_Diaphanous_sf"/>
</dbReference>
<feature type="compositionally biased region" description="Low complexity" evidence="1">
    <location>
        <begin position="557"/>
        <end position="578"/>
    </location>
</feature>
<feature type="compositionally biased region" description="Polar residues" evidence="1">
    <location>
        <begin position="410"/>
        <end position="421"/>
    </location>
</feature>
<evidence type="ECO:0000256" key="1">
    <source>
        <dbReference type="SAM" id="MobiDB-lite"/>
    </source>
</evidence>
<dbReference type="EMBL" id="CAKOGP040002313">
    <property type="protein sequence ID" value="CAJ1966724.1"/>
    <property type="molecule type" value="Genomic_DNA"/>
</dbReference>
<dbReference type="InterPro" id="IPR003903">
    <property type="entry name" value="UIM_dom"/>
</dbReference>
<dbReference type="GO" id="GO:0030041">
    <property type="term" value="P:actin filament polymerization"/>
    <property type="evidence" value="ECO:0007669"/>
    <property type="project" value="TreeGrafter"/>
</dbReference>
<evidence type="ECO:0000313" key="2">
    <source>
        <dbReference type="EMBL" id="CAJ1966724.1"/>
    </source>
</evidence>
<dbReference type="Proteomes" id="UP001295423">
    <property type="component" value="Unassembled WGS sequence"/>
</dbReference>
<feature type="region of interest" description="Disordered" evidence="1">
    <location>
        <begin position="459"/>
        <end position="487"/>
    </location>
</feature>
<reference evidence="2" key="1">
    <citation type="submission" date="2023-08" db="EMBL/GenBank/DDBJ databases">
        <authorList>
            <person name="Audoor S."/>
            <person name="Bilcke G."/>
        </authorList>
    </citation>
    <scope>NUCLEOTIDE SEQUENCE</scope>
</reference>
<dbReference type="PANTHER" id="PTHR45691:SF1">
    <property type="entry name" value="FH2 DOMAIN-CONTAINING PROTEIN 1-RELATED"/>
    <property type="match status" value="1"/>
</dbReference>
<organism evidence="2 3">
    <name type="scientific">Cylindrotheca closterium</name>
    <dbReference type="NCBI Taxonomy" id="2856"/>
    <lineage>
        <taxon>Eukaryota</taxon>
        <taxon>Sar</taxon>
        <taxon>Stramenopiles</taxon>
        <taxon>Ochrophyta</taxon>
        <taxon>Bacillariophyta</taxon>
        <taxon>Bacillariophyceae</taxon>
        <taxon>Bacillariophycidae</taxon>
        <taxon>Bacillariales</taxon>
        <taxon>Bacillariaceae</taxon>
        <taxon>Cylindrotheca</taxon>
    </lineage>
</organism>
<name>A0AAD2G9A3_9STRA</name>
<dbReference type="PROSITE" id="PS50330">
    <property type="entry name" value="UIM"/>
    <property type="match status" value="1"/>
</dbReference>
<sequence length="578" mass="61254">MTWQGSVYQIDFSVADAGKRVASTKRRIRWRFGFPNPSALEQGATGTECRGEEHDIVVVWSITSGKRQISMDTREVHYSHNRAGLLDHTWTTKGNHVIKVICNASPPLSSSPGFRQYDLLVDGQSFFTMPKVYELGLKGPSNSYSGRGNGRSAPPRGDLARAAPTTRTQEEEDLKRAIQASLDESRAHLGEHAPHQSASVAGADLLGFSEPAMAPAPPPMDSKSVASFYSAPPINYNSNPAPYQSPPPLRTANPVGSPAIPPNPGALVPAVAPQGYYGAPPPPSTPQYAAPPSFASPPATAPPQYAAPPPQQQQYGAPPPQQQQYAAPPPQQQYGAPPSNNLMNAQVQSNDIFGLNSAPGDDPFAPKAPGPPTHNDLANMVLNAYAPQPQTPGAAPMQNGHYGPNGGVPNGTSHPGTTLTMNPMAPEEEAPANDVDAVLKKLVNIDRIDEQPDYGRKLTMIKDEEKKKKTKNGKSVPLPPVGSGMIGQNASLQQISTVKDTNKPVPQGVMSAPPPGVFSPGAAHGGALVVHGQGPPPLQQARGFGLGAQLPNGGFGQQQQQQQAPNAYQQPAQQQRYY</sequence>
<feature type="region of interest" description="Disordered" evidence="1">
    <location>
        <begin position="138"/>
        <end position="174"/>
    </location>
</feature>